<comment type="caution">
    <text evidence="2">The sequence shown here is derived from an EMBL/GenBank/DDBJ whole genome shotgun (WGS) entry which is preliminary data.</text>
</comment>
<name>M0JD20_9EURY</name>
<accession>M0JD20</accession>
<reference evidence="2 3" key="1">
    <citation type="journal article" date="2014" name="PLoS Genet.">
        <title>Phylogenetically driven sequencing of extremely halophilic archaea reveals strategies for static and dynamic osmo-response.</title>
        <authorList>
            <person name="Becker E.A."/>
            <person name="Seitzer P.M."/>
            <person name="Tritt A."/>
            <person name="Larsen D."/>
            <person name="Krusor M."/>
            <person name="Yao A.I."/>
            <person name="Wu D."/>
            <person name="Madern D."/>
            <person name="Eisen J.A."/>
            <person name="Darling A.E."/>
            <person name="Facciotti M.T."/>
        </authorList>
    </citation>
    <scope>NUCLEOTIDE SEQUENCE [LARGE SCALE GENOMIC DNA]</scope>
    <source>
        <strain evidence="2 3">ATCC 33800</strain>
    </source>
</reference>
<dbReference type="EMBL" id="AOLR01000076">
    <property type="protein sequence ID" value="EMA06881.1"/>
    <property type="molecule type" value="Genomic_DNA"/>
</dbReference>
<dbReference type="Proteomes" id="UP000011659">
    <property type="component" value="Unassembled WGS sequence"/>
</dbReference>
<organism evidence="2 3">
    <name type="scientific">Haloarcula marismortui ATCC 33800</name>
    <dbReference type="NCBI Taxonomy" id="662476"/>
    <lineage>
        <taxon>Archaea</taxon>
        <taxon>Methanobacteriati</taxon>
        <taxon>Methanobacteriota</taxon>
        <taxon>Stenosarchaea group</taxon>
        <taxon>Halobacteria</taxon>
        <taxon>Halobacteriales</taxon>
        <taxon>Haloarculaceae</taxon>
        <taxon>Haloarcula</taxon>
    </lineage>
</organism>
<dbReference type="Pfam" id="PF12760">
    <property type="entry name" value="Zn_ribbon_IS1595"/>
    <property type="match status" value="1"/>
</dbReference>
<sequence length="92" mass="10841">FLPDKEDCLEYLREQRWPDEVTCPHCRSADTIKKGTTRKDAQRYRCQDCESIFNDLTGTVFAEHQLTIPEMFHIIRGMEEHTTNGHCLVERV</sequence>
<evidence type="ECO:0000259" key="1">
    <source>
        <dbReference type="Pfam" id="PF12760"/>
    </source>
</evidence>
<dbReference type="InterPro" id="IPR024442">
    <property type="entry name" value="Transposase_Zn_ribbon"/>
</dbReference>
<proteinExistence type="predicted"/>
<evidence type="ECO:0000313" key="3">
    <source>
        <dbReference type="Proteomes" id="UP000011659"/>
    </source>
</evidence>
<gene>
    <name evidence="2" type="ORF">C436_21610</name>
</gene>
<feature type="domain" description="Transposase zinc-ribbon" evidence="1">
    <location>
        <begin position="4"/>
        <end position="50"/>
    </location>
</feature>
<protein>
    <recommendedName>
        <fullName evidence="1">Transposase zinc-ribbon domain-containing protein</fullName>
    </recommendedName>
</protein>
<feature type="non-terminal residue" evidence="2">
    <location>
        <position position="1"/>
    </location>
</feature>
<keyword evidence="3" id="KW-1185">Reference proteome</keyword>
<dbReference type="AlphaFoldDB" id="M0JD20"/>
<evidence type="ECO:0000313" key="2">
    <source>
        <dbReference type="EMBL" id="EMA06881.1"/>
    </source>
</evidence>